<feature type="domain" description="CobW C-terminal" evidence="2">
    <location>
        <begin position="121"/>
        <end position="186"/>
    </location>
</feature>
<sequence>MTPVLAPITTIRSIIGLIVAQMYQHIDSYPQDIQTLFFEQLSHCSTLFINKMDLTNVEDTARLLSKLERINGDANIQVGQYGELSLKSLLEVKNIVTKNRGTLHGRIEHRFIDMPKLETKESFIDTLDQLPQNVYRVKRFVHFTNAEHIYLVQYTQGEIELSPIYMNSDVPLYLIVIGKDLTHIELKL</sequence>
<protein>
    <submittedName>
        <fullName evidence="3">Cobalamin synthesis related protein CobW</fullName>
    </submittedName>
</protein>
<dbReference type="InterPro" id="IPR011629">
    <property type="entry name" value="CobW-like_C"/>
</dbReference>
<dbReference type="Proteomes" id="UP000255425">
    <property type="component" value="Unassembled WGS sequence"/>
</dbReference>
<dbReference type="InterPro" id="IPR003495">
    <property type="entry name" value="CobW/HypB/UreG_nucleotide-bd"/>
</dbReference>
<evidence type="ECO:0000313" key="3">
    <source>
        <dbReference type="EMBL" id="SUM67068.1"/>
    </source>
</evidence>
<dbReference type="InterPro" id="IPR027417">
    <property type="entry name" value="P-loop_NTPase"/>
</dbReference>
<dbReference type="Pfam" id="PF07683">
    <property type="entry name" value="CobW_C"/>
    <property type="match status" value="1"/>
</dbReference>
<dbReference type="SUPFAM" id="SSF90002">
    <property type="entry name" value="Hypothetical protein YjiA, C-terminal domain"/>
    <property type="match status" value="1"/>
</dbReference>
<dbReference type="AlphaFoldDB" id="A0A380GXB9"/>
<dbReference type="Gene3D" id="3.40.50.300">
    <property type="entry name" value="P-loop containing nucleotide triphosphate hydrolases"/>
    <property type="match status" value="1"/>
</dbReference>
<name>A0A380GXB9_9STAP</name>
<organism evidence="3 4">
    <name type="scientific">Staphylococcus saccharolyticus</name>
    <dbReference type="NCBI Taxonomy" id="33028"/>
    <lineage>
        <taxon>Bacteria</taxon>
        <taxon>Bacillati</taxon>
        <taxon>Bacillota</taxon>
        <taxon>Bacilli</taxon>
        <taxon>Bacillales</taxon>
        <taxon>Staphylococcaceae</taxon>
        <taxon>Staphylococcus</taxon>
    </lineage>
</organism>
<evidence type="ECO:0000259" key="2">
    <source>
        <dbReference type="Pfam" id="PF07683"/>
    </source>
</evidence>
<dbReference type="Pfam" id="PF02492">
    <property type="entry name" value="cobW"/>
    <property type="match status" value="1"/>
</dbReference>
<evidence type="ECO:0000313" key="4">
    <source>
        <dbReference type="Proteomes" id="UP000255425"/>
    </source>
</evidence>
<dbReference type="EMBL" id="UHDZ01000001">
    <property type="protein sequence ID" value="SUM67068.1"/>
    <property type="molecule type" value="Genomic_DNA"/>
</dbReference>
<gene>
    <name evidence="3" type="ORF">NCTC11807_00115</name>
</gene>
<accession>A0A380GXB9</accession>
<proteinExistence type="predicted"/>
<evidence type="ECO:0000259" key="1">
    <source>
        <dbReference type="Pfam" id="PF02492"/>
    </source>
</evidence>
<reference evidence="3 4" key="1">
    <citation type="submission" date="2018-06" db="EMBL/GenBank/DDBJ databases">
        <authorList>
            <consortium name="Pathogen Informatics"/>
            <person name="Doyle S."/>
        </authorList>
    </citation>
    <scope>NUCLEOTIDE SEQUENCE [LARGE SCALE GENOMIC DNA]</scope>
    <source>
        <strain evidence="3 4">NCTC11807</strain>
    </source>
</reference>
<keyword evidence="4" id="KW-1185">Reference proteome</keyword>
<feature type="domain" description="CobW/HypB/UreG nucleotide-binding" evidence="1">
    <location>
        <begin position="5"/>
        <end position="76"/>
    </location>
</feature>